<feature type="transmembrane region" description="Helical" evidence="7">
    <location>
        <begin position="436"/>
        <end position="460"/>
    </location>
</feature>
<evidence type="ECO:0000313" key="10">
    <source>
        <dbReference type="Proteomes" id="UP000016923"/>
    </source>
</evidence>
<feature type="transmembrane region" description="Helical" evidence="7">
    <location>
        <begin position="265"/>
        <end position="284"/>
    </location>
</feature>
<feature type="transmembrane region" description="Helical" evidence="7">
    <location>
        <begin position="85"/>
        <end position="103"/>
    </location>
</feature>
<evidence type="ECO:0000256" key="6">
    <source>
        <dbReference type="ARBA" id="ARBA00023136"/>
    </source>
</evidence>
<dbReference type="InterPro" id="IPR005828">
    <property type="entry name" value="MFS_sugar_transport-like"/>
</dbReference>
<evidence type="ECO:0000313" key="9">
    <source>
        <dbReference type="EMBL" id="EPE04491.1"/>
    </source>
</evidence>
<feature type="transmembrane region" description="Helical" evidence="7">
    <location>
        <begin position="145"/>
        <end position="163"/>
    </location>
</feature>
<reference evidence="9 10" key="1">
    <citation type="journal article" date="2013" name="BMC Genomics">
        <title>The genome and transcriptome of the pine saprophyte Ophiostoma piceae, and a comparison with the bark beetle-associated pine pathogen Grosmannia clavigera.</title>
        <authorList>
            <person name="Haridas S."/>
            <person name="Wang Y."/>
            <person name="Lim L."/>
            <person name="Massoumi Alamouti S."/>
            <person name="Jackman S."/>
            <person name="Docking R."/>
            <person name="Robertson G."/>
            <person name="Birol I."/>
            <person name="Bohlmann J."/>
            <person name="Breuil C."/>
        </authorList>
    </citation>
    <scope>NUCLEOTIDE SEQUENCE [LARGE SCALE GENOMIC DNA]</scope>
    <source>
        <strain evidence="9 10">UAMH 11346</strain>
    </source>
</reference>
<feature type="transmembrane region" description="Helical" evidence="7">
    <location>
        <begin position="115"/>
        <end position="133"/>
    </location>
</feature>
<evidence type="ECO:0000256" key="4">
    <source>
        <dbReference type="ARBA" id="ARBA00022692"/>
    </source>
</evidence>
<dbReference type="PANTHER" id="PTHR48022:SF2">
    <property type="entry name" value="PLASTIDIC GLUCOSE TRANSPORTER 4"/>
    <property type="match status" value="1"/>
</dbReference>
<comment type="subcellular location">
    <subcellularLocation>
        <location evidence="1">Membrane</location>
        <topology evidence="1">Multi-pass membrane protein</topology>
    </subcellularLocation>
</comment>
<dbReference type="InterPro" id="IPR036259">
    <property type="entry name" value="MFS_trans_sf"/>
</dbReference>
<feature type="transmembrane region" description="Helical" evidence="7">
    <location>
        <begin position="54"/>
        <end position="78"/>
    </location>
</feature>
<dbReference type="Proteomes" id="UP000016923">
    <property type="component" value="Unassembled WGS sequence"/>
</dbReference>
<dbReference type="PROSITE" id="PS00217">
    <property type="entry name" value="SUGAR_TRANSPORT_2"/>
    <property type="match status" value="1"/>
</dbReference>
<name>S3BYD3_OPHP1</name>
<dbReference type="eggNOG" id="KOG0254">
    <property type="taxonomic scope" value="Eukaryota"/>
</dbReference>
<evidence type="ECO:0000256" key="2">
    <source>
        <dbReference type="ARBA" id="ARBA00010992"/>
    </source>
</evidence>
<feature type="domain" description="Major facilitator superfamily (MFS) profile" evidence="8">
    <location>
        <begin position="18"/>
        <end position="464"/>
    </location>
</feature>
<dbReference type="OrthoDB" id="6612291at2759"/>
<dbReference type="Gene3D" id="1.20.1250.20">
    <property type="entry name" value="MFS general substrate transporter like domains"/>
    <property type="match status" value="1"/>
</dbReference>
<dbReference type="AlphaFoldDB" id="S3BYD3"/>
<keyword evidence="9" id="KW-0762">Sugar transport</keyword>
<comment type="similarity">
    <text evidence="2">Belongs to the major facilitator superfamily. Sugar transporter (TC 2.A.1.1) family.</text>
</comment>
<evidence type="ECO:0000256" key="5">
    <source>
        <dbReference type="ARBA" id="ARBA00022989"/>
    </source>
</evidence>
<dbReference type="PROSITE" id="PS50850">
    <property type="entry name" value="MFS"/>
    <property type="match status" value="1"/>
</dbReference>
<dbReference type="VEuPathDB" id="FungiDB:F503_03553"/>
<dbReference type="GO" id="GO:0005351">
    <property type="term" value="F:carbohydrate:proton symporter activity"/>
    <property type="evidence" value="ECO:0007669"/>
    <property type="project" value="TreeGrafter"/>
</dbReference>
<evidence type="ECO:0000259" key="8">
    <source>
        <dbReference type="PROSITE" id="PS50850"/>
    </source>
</evidence>
<dbReference type="InterPro" id="IPR003663">
    <property type="entry name" value="Sugar/inositol_transpt"/>
</dbReference>
<evidence type="ECO:0000256" key="1">
    <source>
        <dbReference type="ARBA" id="ARBA00004141"/>
    </source>
</evidence>
<organism evidence="9 10">
    <name type="scientific">Ophiostoma piceae (strain UAMH 11346)</name>
    <name type="common">Sap stain fungus</name>
    <dbReference type="NCBI Taxonomy" id="1262450"/>
    <lineage>
        <taxon>Eukaryota</taxon>
        <taxon>Fungi</taxon>
        <taxon>Dikarya</taxon>
        <taxon>Ascomycota</taxon>
        <taxon>Pezizomycotina</taxon>
        <taxon>Sordariomycetes</taxon>
        <taxon>Sordariomycetidae</taxon>
        <taxon>Ophiostomatales</taxon>
        <taxon>Ophiostomataceae</taxon>
        <taxon>Ophiostoma</taxon>
    </lineage>
</organism>
<dbReference type="GO" id="GO:0016020">
    <property type="term" value="C:membrane"/>
    <property type="evidence" value="ECO:0007669"/>
    <property type="project" value="UniProtKB-SubCell"/>
</dbReference>
<dbReference type="InterPro" id="IPR050360">
    <property type="entry name" value="MFS_Sugar_Transporters"/>
</dbReference>
<keyword evidence="5 7" id="KW-1133">Transmembrane helix</keyword>
<keyword evidence="6 7" id="KW-0472">Membrane</keyword>
<keyword evidence="4 7" id="KW-0812">Transmembrane</keyword>
<dbReference type="EMBL" id="KE148160">
    <property type="protein sequence ID" value="EPE04491.1"/>
    <property type="molecule type" value="Genomic_DNA"/>
</dbReference>
<dbReference type="Pfam" id="PF00083">
    <property type="entry name" value="Sugar_tr"/>
    <property type="match status" value="1"/>
</dbReference>
<dbReference type="PRINTS" id="PR00171">
    <property type="entry name" value="SUGRTRNSPORT"/>
</dbReference>
<evidence type="ECO:0000256" key="3">
    <source>
        <dbReference type="ARBA" id="ARBA00022448"/>
    </source>
</evidence>
<dbReference type="SUPFAM" id="SSF103473">
    <property type="entry name" value="MFS general substrate transporter"/>
    <property type="match status" value="1"/>
</dbReference>
<dbReference type="InterPro" id="IPR020846">
    <property type="entry name" value="MFS_dom"/>
</dbReference>
<dbReference type="HOGENOM" id="CLU_001265_30_1_1"/>
<feature type="transmembrane region" description="Helical" evidence="7">
    <location>
        <begin position="328"/>
        <end position="350"/>
    </location>
</feature>
<feature type="transmembrane region" description="Helical" evidence="7">
    <location>
        <begin position="175"/>
        <end position="197"/>
    </location>
</feature>
<dbReference type="STRING" id="1262450.S3BYD3"/>
<protein>
    <submittedName>
        <fullName evidence="9">High-affinity glucose transporter rgt2</fullName>
    </submittedName>
</protein>
<accession>S3BYD3</accession>
<keyword evidence="10" id="KW-1185">Reference proteome</keyword>
<keyword evidence="3" id="KW-0813">Transport</keyword>
<feature type="transmembrane region" description="Helical" evidence="7">
    <location>
        <begin position="410"/>
        <end position="430"/>
    </location>
</feature>
<feature type="transmembrane region" description="Helical" evidence="7">
    <location>
        <begin position="370"/>
        <end position="389"/>
    </location>
</feature>
<gene>
    <name evidence="9" type="ORF">F503_03553</name>
</gene>
<feature type="transmembrane region" description="Helical" evidence="7">
    <location>
        <begin position="304"/>
        <end position="321"/>
    </location>
</feature>
<sequence>MHSSLLRPAARPWRTIVVAAGATLGGVAFGYDMGAIEGIMQMDSWMKHFLETPIGPIGIRGVYFGGAVAGSVFSLAVSLVAGRRATLIVATVIFASYIPFQMVATTPLPALDGRFVAGIGGGMFSAIVPLYLAETSPAASRSTAIVAFLVAVSGAEILGNGVSYFCARLPSAASYIIPSSISIVWASLLMAALLYIIPESPYLLISKNMEDSAASALSCLLGVPRSHPSVTVTIYKIKSFYDSEVEHRGKTTRKLLFRGENLKRLLTGMGVHLLKHAMGAGFLFRYGHRMLAQLNVPNATARQAIMGAVQISGLVTAILSLKAVSHRSALLIGAVCMCLLLNVICFISVYLTAQDSATGALTTLNEATTAALATLSCVGIFIHASTWGARSWAISAEIFPAIYRPYCMPLTITIHWLAALISDIIVSYLIDMGKPNMFSVFSAVWGAMCIPCFVFVWFCIRNTDNCSLVNVNIIQTQLTLRHRTPSWVLPTTAGRPTVRQNSLCIENNDDVPPFSL</sequence>
<dbReference type="PANTHER" id="PTHR48022">
    <property type="entry name" value="PLASTIDIC GLUCOSE TRANSPORTER 4"/>
    <property type="match status" value="1"/>
</dbReference>
<proteinExistence type="inferred from homology"/>
<dbReference type="InterPro" id="IPR005829">
    <property type="entry name" value="Sugar_transporter_CS"/>
</dbReference>
<evidence type="ECO:0000256" key="7">
    <source>
        <dbReference type="SAM" id="Phobius"/>
    </source>
</evidence>